<comment type="subcellular location">
    <subcellularLocation>
        <location evidence="2">Cell membrane</location>
        <topology evidence="2">Multi-pass membrane protein</topology>
    </subcellularLocation>
</comment>
<evidence type="ECO:0000313" key="20">
    <source>
        <dbReference type="EMBL" id="HEC73317.1"/>
    </source>
</evidence>
<dbReference type="GO" id="GO:0008818">
    <property type="term" value="F:cobalamin 5'-phosphate synthase activity"/>
    <property type="evidence" value="ECO:0007669"/>
    <property type="project" value="InterPro"/>
</dbReference>
<keyword evidence="13 19" id="KW-0472">Membrane</keyword>
<evidence type="ECO:0000256" key="5">
    <source>
        <dbReference type="ARBA" id="ARBA00013200"/>
    </source>
</evidence>
<evidence type="ECO:0000256" key="3">
    <source>
        <dbReference type="ARBA" id="ARBA00004663"/>
    </source>
</evidence>
<keyword evidence="11" id="KW-0460">Magnesium</keyword>
<keyword evidence="8" id="KW-0169">Cobalamin biosynthesis</keyword>
<dbReference type="Pfam" id="PF02654">
    <property type="entry name" value="CobS"/>
    <property type="match status" value="1"/>
</dbReference>
<accession>A0A7C1VZD4</accession>
<evidence type="ECO:0000256" key="19">
    <source>
        <dbReference type="SAM" id="Phobius"/>
    </source>
</evidence>
<comment type="pathway">
    <text evidence="3">Cofactor biosynthesis; adenosylcobalamin biosynthesis; adenosylcobalamin from cob(II)yrinate a,c-diamide: step 7/7.</text>
</comment>
<feature type="non-terminal residue" evidence="20">
    <location>
        <position position="1"/>
    </location>
</feature>
<keyword evidence="7" id="KW-1003">Cell membrane</keyword>
<evidence type="ECO:0000256" key="16">
    <source>
        <dbReference type="ARBA" id="ARBA00032853"/>
    </source>
</evidence>
<dbReference type="PANTHER" id="PTHR34148:SF1">
    <property type="entry name" value="ADENOSYLCOBINAMIDE-GDP RIBAZOLETRANSFERASE"/>
    <property type="match status" value="1"/>
</dbReference>
<evidence type="ECO:0000256" key="2">
    <source>
        <dbReference type="ARBA" id="ARBA00004651"/>
    </source>
</evidence>
<evidence type="ECO:0000256" key="14">
    <source>
        <dbReference type="ARBA" id="ARBA00025228"/>
    </source>
</evidence>
<comment type="caution">
    <text evidence="20">The sequence shown here is derived from an EMBL/GenBank/DDBJ whole genome shotgun (WGS) entry which is preliminary data.</text>
</comment>
<comment type="function">
    <text evidence="14">Joins adenosylcobinamide-GDP and alpha-ribazole to generate adenosylcobalamin (Ado-cobalamin). Also synthesizes adenosylcobalamin 5'-phosphate from adenosylcobinamide-GDP and alpha-ribazole 5'-phosphate.</text>
</comment>
<evidence type="ECO:0000256" key="15">
    <source>
        <dbReference type="ARBA" id="ARBA00032605"/>
    </source>
</evidence>
<dbReference type="EMBL" id="DRHY01000070">
    <property type="protein sequence ID" value="HEC73317.1"/>
    <property type="molecule type" value="Genomic_DNA"/>
</dbReference>
<sequence>LIWPLILARMAMPLLFMTTAYVRNDGLGAVLKAYMPIKASKWVLAITSVIALFTIGWLPLLLGLIVFLYLRYLMQQRLDGFTGDTAGAMVELLEVSFLILLIIL</sequence>
<reference evidence="20" key="1">
    <citation type="journal article" date="2020" name="mSystems">
        <title>Genome- and Community-Level Interaction Insights into Carbon Utilization and Element Cycling Functions of Hydrothermarchaeota in Hydrothermal Sediment.</title>
        <authorList>
            <person name="Zhou Z."/>
            <person name="Liu Y."/>
            <person name="Xu W."/>
            <person name="Pan J."/>
            <person name="Luo Z.H."/>
            <person name="Li M."/>
        </authorList>
    </citation>
    <scope>NUCLEOTIDE SEQUENCE [LARGE SCALE GENOMIC DNA]</scope>
    <source>
        <strain evidence="20">HyVt-380</strain>
    </source>
</reference>
<dbReference type="GO" id="GO:0051073">
    <property type="term" value="F:adenosylcobinamide-GDP ribazoletransferase activity"/>
    <property type="evidence" value="ECO:0007669"/>
    <property type="project" value="UniProtKB-EC"/>
</dbReference>
<evidence type="ECO:0000256" key="1">
    <source>
        <dbReference type="ARBA" id="ARBA00001946"/>
    </source>
</evidence>
<proteinExistence type="inferred from homology"/>
<comment type="catalytic activity">
    <reaction evidence="18">
        <text>alpha-ribazole 5'-phosphate + adenosylcob(III)inamide-GDP = adenosylcob(III)alamin 5'-phosphate + GMP + H(+)</text>
        <dbReference type="Rhea" id="RHEA:23560"/>
        <dbReference type="ChEBI" id="CHEBI:15378"/>
        <dbReference type="ChEBI" id="CHEBI:57918"/>
        <dbReference type="ChEBI" id="CHEBI:58115"/>
        <dbReference type="ChEBI" id="CHEBI:60487"/>
        <dbReference type="ChEBI" id="CHEBI:60493"/>
        <dbReference type="EC" id="2.7.8.26"/>
    </reaction>
</comment>
<name>A0A7C1VZD4_9GAMM</name>
<evidence type="ECO:0000256" key="8">
    <source>
        <dbReference type="ARBA" id="ARBA00022573"/>
    </source>
</evidence>
<dbReference type="GO" id="GO:0005886">
    <property type="term" value="C:plasma membrane"/>
    <property type="evidence" value="ECO:0007669"/>
    <property type="project" value="UniProtKB-SubCell"/>
</dbReference>
<evidence type="ECO:0000256" key="7">
    <source>
        <dbReference type="ARBA" id="ARBA00022475"/>
    </source>
</evidence>
<organism evidence="20">
    <name type="scientific">Methylophaga aminisulfidivorans</name>
    <dbReference type="NCBI Taxonomy" id="230105"/>
    <lineage>
        <taxon>Bacteria</taxon>
        <taxon>Pseudomonadati</taxon>
        <taxon>Pseudomonadota</taxon>
        <taxon>Gammaproteobacteria</taxon>
        <taxon>Thiotrichales</taxon>
        <taxon>Piscirickettsiaceae</taxon>
        <taxon>Methylophaga</taxon>
    </lineage>
</organism>
<comment type="similarity">
    <text evidence="4">Belongs to the CobS family.</text>
</comment>
<dbReference type="EC" id="2.7.8.26" evidence="5"/>
<feature type="transmembrane region" description="Helical" evidence="19">
    <location>
        <begin position="42"/>
        <end position="70"/>
    </location>
</feature>
<dbReference type="GO" id="GO:0009236">
    <property type="term" value="P:cobalamin biosynthetic process"/>
    <property type="evidence" value="ECO:0007669"/>
    <property type="project" value="UniProtKB-UniPathway"/>
</dbReference>
<dbReference type="InterPro" id="IPR003805">
    <property type="entry name" value="CobS"/>
</dbReference>
<evidence type="ECO:0000256" key="17">
    <source>
        <dbReference type="ARBA" id="ARBA00048623"/>
    </source>
</evidence>
<feature type="transmembrane region" description="Helical" evidence="19">
    <location>
        <begin position="6"/>
        <end position="22"/>
    </location>
</feature>
<evidence type="ECO:0000256" key="6">
    <source>
        <dbReference type="ARBA" id="ARBA00015850"/>
    </source>
</evidence>
<comment type="cofactor">
    <cofactor evidence="1">
        <name>Mg(2+)</name>
        <dbReference type="ChEBI" id="CHEBI:18420"/>
    </cofactor>
</comment>
<evidence type="ECO:0000256" key="9">
    <source>
        <dbReference type="ARBA" id="ARBA00022679"/>
    </source>
</evidence>
<protein>
    <recommendedName>
        <fullName evidence="6">Adenosylcobinamide-GDP ribazoletransferase</fullName>
        <ecNumber evidence="5">2.7.8.26</ecNumber>
    </recommendedName>
    <alternativeName>
        <fullName evidence="16">Cobalamin synthase</fullName>
    </alternativeName>
    <alternativeName>
        <fullName evidence="15">Cobalamin-5'-phosphate synthase</fullName>
    </alternativeName>
</protein>
<evidence type="ECO:0000256" key="4">
    <source>
        <dbReference type="ARBA" id="ARBA00010561"/>
    </source>
</evidence>
<dbReference type="AlphaFoldDB" id="A0A7C1VZD4"/>
<evidence type="ECO:0000256" key="11">
    <source>
        <dbReference type="ARBA" id="ARBA00022842"/>
    </source>
</evidence>
<dbReference type="PANTHER" id="PTHR34148">
    <property type="entry name" value="ADENOSYLCOBINAMIDE-GDP RIBAZOLETRANSFERASE"/>
    <property type="match status" value="1"/>
</dbReference>
<comment type="catalytic activity">
    <reaction evidence="17">
        <text>alpha-ribazole + adenosylcob(III)inamide-GDP = adenosylcob(III)alamin + GMP + H(+)</text>
        <dbReference type="Rhea" id="RHEA:16049"/>
        <dbReference type="ChEBI" id="CHEBI:10329"/>
        <dbReference type="ChEBI" id="CHEBI:15378"/>
        <dbReference type="ChEBI" id="CHEBI:18408"/>
        <dbReference type="ChEBI" id="CHEBI:58115"/>
        <dbReference type="ChEBI" id="CHEBI:60487"/>
        <dbReference type="EC" id="2.7.8.26"/>
    </reaction>
</comment>
<keyword evidence="9" id="KW-0808">Transferase</keyword>
<evidence type="ECO:0000256" key="13">
    <source>
        <dbReference type="ARBA" id="ARBA00023136"/>
    </source>
</evidence>
<evidence type="ECO:0000256" key="12">
    <source>
        <dbReference type="ARBA" id="ARBA00022989"/>
    </source>
</evidence>
<feature type="transmembrane region" description="Helical" evidence="19">
    <location>
        <begin position="85"/>
        <end position="103"/>
    </location>
</feature>
<keyword evidence="10 19" id="KW-0812">Transmembrane</keyword>
<gene>
    <name evidence="20" type="ORF">ENI26_02975</name>
</gene>
<dbReference type="Proteomes" id="UP000886384">
    <property type="component" value="Unassembled WGS sequence"/>
</dbReference>
<evidence type="ECO:0000256" key="10">
    <source>
        <dbReference type="ARBA" id="ARBA00022692"/>
    </source>
</evidence>
<keyword evidence="12 19" id="KW-1133">Transmembrane helix</keyword>
<evidence type="ECO:0000256" key="18">
    <source>
        <dbReference type="ARBA" id="ARBA00049504"/>
    </source>
</evidence>
<dbReference type="UniPathway" id="UPA00148">
    <property type="reaction ID" value="UER00238"/>
</dbReference>